<feature type="transmembrane region" description="Helical" evidence="1">
    <location>
        <begin position="258"/>
        <end position="275"/>
    </location>
</feature>
<feature type="transmembrane region" description="Helical" evidence="1">
    <location>
        <begin position="6"/>
        <end position="28"/>
    </location>
</feature>
<feature type="transmembrane region" description="Helical" evidence="1">
    <location>
        <begin position="218"/>
        <end position="238"/>
    </location>
</feature>
<feature type="transmembrane region" description="Helical" evidence="1">
    <location>
        <begin position="287"/>
        <end position="306"/>
    </location>
</feature>
<dbReference type="Proteomes" id="UP001295684">
    <property type="component" value="Unassembled WGS sequence"/>
</dbReference>
<keyword evidence="1" id="KW-0812">Transmembrane</keyword>
<evidence type="ECO:0000313" key="3">
    <source>
        <dbReference type="Proteomes" id="UP001295684"/>
    </source>
</evidence>
<keyword evidence="3" id="KW-1185">Reference proteome</keyword>
<gene>
    <name evidence="2" type="ORF">ECRASSUSDP1_LOCUS16670</name>
</gene>
<accession>A0AAD2D0D9</accession>
<proteinExistence type="predicted"/>
<name>A0AAD2D0D9_EUPCR</name>
<dbReference type="AlphaFoldDB" id="A0AAD2D0D9"/>
<feature type="transmembrane region" description="Helical" evidence="1">
    <location>
        <begin position="76"/>
        <end position="95"/>
    </location>
</feature>
<protein>
    <recommendedName>
        <fullName evidence="4">Transmembrane protein</fullName>
    </recommendedName>
</protein>
<organism evidence="2 3">
    <name type="scientific">Euplotes crassus</name>
    <dbReference type="NCBI Taxonomy" id="5936"/>
    <lineage>
        <taxon>Eukaryota</taxon>
        <taxon>Sar</taxon>
        <taxon>Alveolata</taxon>
        <taxon>Ciliophora</taxon>
        <taxon>Intramacronucleata</taxon>
        <taxon>Spirotrichea</taxon>
        <taxon>Hypotrichia</taxon>
        <taxon>Euplotida</taxon>
        <taxon>Euplotidae</taxon>
        <taxon>Moneuplotes</taxon>
    </lineage>
</organism>
<dbReference type="EMBL" id="CAMPGE010016771">
    <property type="protein sequence ID" value="CAI2375308.1"/>
    <property type="molecule type" value="Genomic_DNA"/>
</dbReference>
<feature type="transmembrane region" description="Helical" evidence="1">
    <location>
        <begin position="48"/>
        <end position="70"/>
    </location>
</feature>
<evidence type="ECO:0008006" key="4">
    <source>
        <dbReference type="Google" id="ProtNLM"/>
    </source>
</evidence>
<evidence type="ECO:0000313" key="2">
    <source>
        <dbReference type="EMBL" id="CAI2375308.1"/>
    </source>
</evidence>
<keyword evidence="1" id="KW-0472">Membrane</keyword>
<keyword evidence="1" id="KW-1133">Transmembrane helix</keyword>
<evidence type="ECO:0000256" key="1">
    <source>
        <dbReference type="SAM" id="Phobius"/>
    </source>
</evidence>
<comment type="caution">
    <text evidence="2">The sequence shown here is derived from an EMBL/GenBank/DDBJ whole genome shotgun (WGS) entry which is preliminary data.</text>
</comment>
<feature type="transmembrane region" description="Helical" evidence="1">
    <location>
        <begin position="186"/>
        <end position="206"/>
    </location>
</feature>
<reference evidence="2" key="1">
    <citation type="submission" date="2023-07" db="EMBL/GenBank/DDBJ databases">
        <authorList>
            <consortium name="AG Swart"/>
            <person name="Singh M."/>
            <person name="Singh A."/>
            <person name="Seah K."/>
            <person name="Emmerich C."/>
        </authorList>
    </citation>
    <scope>NUCLEOTIDE SEQUENCE</scope>
    <source>
        <strain evidence="2">DP1</strain>
    </source>
</reference>
<sequence length="335" mass="38837">MGSPNFNTRAFIFLATVTTLFLLFSLFINLMNIREHWKQQYGQRRRRLVIFLLINNFLIILMLYCGIWIYPIAGAFLIIIEVLICISLLLTFIYFRESIVSYSLKSSVQIQEVLEDMDEDKGTGSSLISQEFSQGEHSCALMSKQSDYYVSCMYLVEQHAHILPLCCKTKVNNFKKAQRCQKFKRNYLLANLVVLVIIKTFEYIVIEVLEKDIGSKRVIFGLIALFSTISCKITLITFSSDFEKTLKFEKFQKKTMTVIMMLVPLNVILFILRIIEPSIGPYNKDESQNLLFIGIYSIIIFLAISLQKKFYSASEIVQNEQKTEINCKISRDNEP</sequence>